<gene>
    <name evidence="3" type="ORF">PIB30_030690</name>
</gene>
<dbReference type="InterPro" id="IPR044730">
    <property type="entry name" value="RNase_H-like_dom_plant"/>
</dbReference>
<organism evidence="3 4">
    <name type="scientific">Stylosanthes scabra</name>
    <dbReference type="NCBI Taxonomy" id="79078"/>
    <lineage>
        <taxon>Eukaryota</taxon>
        <taxon>Viridiplantae</taxon>
        <taxon>Streptophyta</taxon>
        <taxon>Embryophyta</taxon>
        <taxon>Tracheophyta</taxon>
        <taxon>Spermatophyta</taxon>
        <taxon>Magnoliopsida</taxon>
        <taxon>eudicotyledons</taxon>
        <taxon>Gunneridae</taxon>
        <taxon>Pentapetalae</taxon>
        <taxon>rosids</taxon>
        <taxon>fabids</taxon>
        <taxon>Fabales</taxon>
        <taxon>Fabaceae</taxon>
        <taxon>Papilionoideae</taxon>
        <taxon>50 kb inversion clade</taxon>
        <taxon>dalbergioids sensu lato</taxon>
        <taxon>Dalbergieae</taxon>
        <taxon>Pterocarpus clade</taxon>
        <taxon>Stylosanthes</taxon>
    </lineage>
</organism>
<protein>
    <recommendedName>
        <fullName evidence="2">RNase H type-1 domain-containing protein</fullName>
    </recommendedName>
</protein>
<comment type="caution">
    <text evidence="3">The sequence shown here is derived from an EMBL/GenBank/DDBJ whole genome shotgun (WGS) entry which is preliminary data.</text>
</comment>
<reference evidence="3 4" key="1">
    <citation type="journal article" date="2023" name="Plants (Basel)">
        <title>Bridging the Gap: Combining Genomics and Transcriptomics Approaches to Understand Stylosanthes scabra, an Orphan Legume from the Brazilian Caatinga.</title>
        <authorList>
            <person name="Ferreira-Neto J.R.C."/>
            <person name="da Silva M.D."/>
            <person name="Binneck E."/>
            <person name="de Melo N.F."/>
            <person name="da Silva R.H."/>
            <person name="de Melo A.L.T.M."/>
            <person name="Pandolfi V."/>
            <person name="Bustamante F.O."/>
            <person name="Brasileiro-Vidal A.C."/>
            <person name="Benko-Iseppon A.M."/>
        </authorList>
    </citation>
    <scope>NUCLEOTIDE SEQUENCE [LARGE SCALE GENOMIC DNA]</scope>
    <source>
        <tissue evidence="3">Leaves</tissue>
    </source>
</reference>
<dbReference type="CDD" id="cd06222">
    <property type="entry name" value="RNase_H_like"/>
    <property type="match status" value="1"/>
</dbReference>
<evidence type="ECO:0000256" key="1">
    <source>
        <dbReference type="SAM" id="MobiDB-lite"/>
    </source>
</evidence>
<accession>A0ABU6SBC9</accession>
<dbReference type="InterPro" id="IPR036397">
    <property type="entry name" value="RNaseH_sf"/>
</dbReference>
<dbReference type="PANTHER" id="PTHR47723:SF19">
    <property type="entry name" value="POLYNUCLEOTIDYL TRANSFERASE, RIBONUCLEASE H-LIKE SUPERFAMILY PROTEIN"/>
    <property type="match status" value="1"/>
</dbReference>
<evidence type="ECO:0000259" key="2">
    <source>
        <dbReference type="Pfam" id="PF13456"/>
    </source>
</evidence>
<dbReference type="InterPro" id="IPR012337">
    <property type="entry name" value="RNaseH-like_sf"/>
</dbReference>
<sequence>MGIYFPNGNLASFGCVARDCQSTWLRGCFGSVRKTLIIRCELLAIWHGLWMVWEMGECSVMCETDCLDAYNLIHANSMAGAHQDLVTKILDFLFRPWDLTILLIDQSANGVADLLAKQTASSNHGFREWVTPFPDERRRSHRSQLPPLPPDRDVRRKRRSGSGSGGKKMKKTKRRRAKKISPVTTTTTARRTKKKKKCQRRQEDETAAATEILRQRRRCGFYWI</sequence>
<feature type="compositionally biased region" description="Basic residues" evidence="1">
    <location>
        <begin position="190"/>
        <end position="199"/>
    </location>
</feature>
<name>A0ABU6SBC9_9FABA</name>
<dbReference type="Pfam" id="PF13456">
    <property type="entry name" value="RVT_3"/>
    <property type="match status" value="1"/>
</dbReference>
<dbReference type="Proteomes" id="UP001341840">
    <property type="component" value="Unassembled WGS sequence"/>
</dbReference>
<dbReference type="Gene3D" id="3.30.420.10">
    <property type="entry name" value="Ribonuclease H-like superfamily/Ribonuclease H"/>
    <property type="match status" value="1"/>
</dbReference>
<dbReference type="InterPro" id="IPR002156">
    <property type="entry name" value="RNaseH_domain"/>
</dbReference>
<dbReference type="InterPro" id="IPR053151">
    <property type="entry name" value="RNase_H-like"/>
</dbReference>
<feature type="domain" description="RNase H type-1" evidence="2">
    <location>
        <begin position="9"/>
        <end position="118"/>
    </location>
</feature>
<evidence type="ECO:0000313" key="3">
    <source>
        <dbReference type="EMBL" id="MED6133717.1"/>
    </source>
</evidence>
<evidence type="ECO:0000313" key="4">
    <source>
        <dbReference type="Proteomes" id="UP001341840"/>
    </source>
</evidence>
<feature type="compositionally biased region" description="Low complexity" evidence="1">
    <location>
        <begin position="180"/>
        <end position="189"/>
    </location>
</feature>
<feature type="compositionally biased region" description="Basic residues" evidence="1">
    <location>
        <begin position="167"/>
        <end position="179"/>
    </location>
</feature>
<dbReference type="PANTHER" id="PTHR47723">
    <property type="entry name" value="OS05G0353850 PROTEIN"/>
    <property type="match status" value="1"/>
</dbReference>
<dbReference type="SUPFAM" id="SSF53098">
    <property type="entry name" value="Ribonuclease H-like"/>
    <property type="match status" value="1"/>
</dbReference>
<feature type="region of interest" description="Disordered" evidence="1">
    <location>
        <begin position="127"/>
        <end position="206"/>
    </location>
</feature>
<keyword evidence="4" id="KW-1185">Reference proteome</keyword>
<dbReference type="EMBL" id="JASCZI010060544">
    <property type="protein sequence ID" value="MED6133717.1"/>
    <property type="molecule type" value="Genomic_DNA"/>
</dbReference>
<proteinExistence type="predicted"/>